<dbReference type="SUPFAM" id="SSF109604">
    <property type="entry name" value="HD-domain/PDEase-like"/>
    <property type="match status" value="1"/>
</dbReference>
<dbReference type="InterPro" id="IPR022371">
    <property type="entry name" value="Exopolyphosphatase"/>
</dbReference>
<dbReference type="STRING" id="45496.SAMN04488079_10790"/>
<evidence type="ECO:0000259" key="12">
    <source>
        <dbReference type="Pfam" id="PF21447"/>
    </source>
</evidence>
<evidence type="ECO:0000256" key="4">
    <source>
        <dbReference type="ARBA" id="ARBA00011738"/>
    </source>
</evidence>
<evidence type="ECO:0000256" key="7">
    <source>
        <dbReference type="ARBA" id="ARBA00022475"/>
    </source>
</evidence>
<dbReference type="Pfam" id="PF21447">
    <property type="entry name" value="Ppx-GppA_III"/>
    <property type="match status" value="1"/>
</dbReference>
<dbReference type="Gene3D" id="3.30.420.40">
    <property type="match status" value="1"/>
</dbReference>
<dbReference type="Gene3D" id="3.30.420.150">
    <property type="entry name" value="Exopolyphosphatase. Domain 2"/>
    <property type="match status" value="1"/>
</dbReference>
<evidence type="ECO:0000313" key="13">
    <source>
        <dbReference type="EMBL" id="SFK25788.1"/>
    </source>
</evidence>
<evidence type="ECO:0000256" key="1">
    <source>
        <dbReference type="ARBA" id="ARBA00001946"/>
    </source>
</evidence>
<evidence type="ECO:0000256" key="2">
    <source>
        <dbReference type="ARBA" id="ARBA00004202"/>
    </source>
</evidence>
<accession>A0A1I3Y1S2</accession>
<dbReference type="PANTHER" id="PTHR30005:SF14">
    <property type="entry name" value="EXOPOLYPHOSPHATASE"/>
    <property type="match status" value="1"/>
</dbReference>
<dbReference type="AlphaFoldDB" id="A0A1I3Y1S2"/>
<evidence type="ECO:0000256" key="10">
    <source>
        <dbReference type="ARBA" id="ARBA00047607"/>
    </source>
</evidence>
<comment type="similarity">
    <text evidence="3">Belongs to the GppA/Ppx family.</text>
</comment>
<evidence type="ECO:0000313" key="14">
    <source>
        <dbReference type="Proteomes" id="UP000198924"/>
    </source>
</evidence>
<dbReference type="Pfam" id="PF02541">
    <property type="entry name" value="Ppx-GppA"/>
    <property type="match status" value="1"/>
</dbReference>
<evidence type="ECO:0000256" key="8">
    <source>
        <dbReference type="ARBA" id="ARBA00022801"/>
    </source>
</evidence>
<evidence type="ECO:0000259" key="11">
    <source>
        <dbReference type="Pfam" id="PF02541"/>
    </source>
</evidence>
<dbReference type="InterPro" id="IPR043129">
    <property type="entry name" value="ATPase_NBD"/>
</dbReference>
<dbReference type="GO" id="GO:0005886">
    <property type="term" value="C:plasma membrane"/>
    <property type="evidence" value="ECO:0007669"/>
    <property type="project" value="UniProtKB-SubCell"/>
</dbReference>
<evidence type="ECO:0000256" key="3">
    <source>
        <dbReference type="ARBA" id="ARBA00007125"/>
    </source>
</evidence>
<dbReference type="SUPFAM" id="SSF53067">
    <property type="entry name" value="Actin-like ATPase domain"/>
    <property type="match status" value="2"/>
</dbReference>
<gene>
    <name evidence="13" type="ORF">SAMN04488079_10790</name>
</gene>
<sequence length="549" mass="62319">MNKKRGFSSQVKRAWLRLRPGFFYGKDDLTLSTSNQLVQNKPKNESIGVMQDTNHDVLAAVDLGSNSFHMIIARMRDGHFQVVDRLREMVQLRAGLDRHHYLSLEAQERAIACLERFGERIKDLPYGSVRVVGTNTLRIAHNSRRFLRQARLALGHPIEIITGEEEARLIYLGVAHSLGFDDSRRLVMDIGGGSTEYIIGDGFKGLMRESLEMGCVSFSQKFFADGKTTATQMQHAMLAAARRIRYIQRPYRQAGWQEAVGASGTIRTVANVCKEHGWADDGVITAKALEKMVNHLIEAGSVEEAKFEGLSEERNNVLAGGLCVLAASFERLGIERMIVADGALREGLLYDLLGRIQHDDERDRTVLALMRRYHVDEAHAERVAVMATQLYEQVAHDWELDHDELLHRLQWACKLHEVGLSISHNQFHKHSAYLVEHSDLPGFSREEQHALSVMVRGQRRSFPKKHINKLSDEMQLTTQRLTVLLRLAMVFNRGRSERADTYIKLKLDGKKMMLVLPDGWLKEHPLTEADLAHEVEQLKKVDLKLSVVA</sequence>
<comment type="subunit">
    <text evidence="4">Homodimer.</text>
</comment>
<reference evidence="14" key="1">
    <citation type="submission" date="2016-10" db="EMBL/GenBank/DDBJ databases">
        <authorList>
            <person name="Varghese N."/>
            <person name="Submissions S."/>
        </authorList>
    </citation>
    <scope>NUCLEOTIDE SEQUENCE [LARGE SCALE GENOMIC DNA]</scope>
    <source>
        <strain evidence="14">DSM 11578</strain>
    </source>
</reference>
<feature type="domain" description="Ppx/GppA phosphatase N-terminal" evidence="11">
    <location>
        <begin position="71"/>
        <end position="354"/>
    </location>
</feature>
<comment type="catalytic activity">
    <reaction evidence="10">
        <text>[phosphate](n) + H2O = [phosphate](n-1) + phosphate + H(+)</text>
        <dbReference type="Rhea" id="RHEA:21528"/>
        <dbReference type="Rhea" id="RHEA-COMP:9859"/>
        <dbReference type="Rhea" id="RHEA-COMP:14279"/>
        <dbReference type="ChEBI" id="CHEBI:15377"/>
        <dbReference type="ChEBI" id="CHEBI:15378"/>
        <dbReference type="ChEBI" id="CHEBI:16838"/>
        <dbReference type="ChEBI" id="CHEBI:43474"/>
        <dbReference type="EC" id="3.6.1.11"/>
    </reaction>
</comment>
<dbReference type="InterPro" id="IPR030673">
    <property type="entry name" value="PyroPPase_GppA_Ppx"/>
</dbReference>
<dbReference type="InterPro" id="IPR050273">
    <property type="entry name" value="GppA/Ppx_hydrolase"/>
</dbReference>
<dbReference type="FunFam" id="3.30.420.40:FF:000023">
    <property type="entry name" value="Guanosine-5'-triphosphate,3'-diphosphate pyrophosphatase"/>
    <property type="match status" value="1"/>
</dbReference>
<evidence type="ECO:0000256" key="5">
    <source>
        <dbReference type="ARBA" id="ARBA00012451"/>
    </source>
</evidence>
<keyword evidence="8" id="KW-0378">Hydrolase</keyword>
<proteinExistence type="inferred from homology"/>
<dbReference type="EC" id="3.6.1.11" evidence="5"/>
<dbReference type="CDD" id="cd24053">
    <property type="entry name" value="ASKHA_NBD_EcPPX-GppA-like"/>
    <property type="match status" value="1"/>
</dbReference>
<dbReference type="EMBL" id="FOSH01000007">
    <property type="protein sequence ID" value="SFK25788.1"/>
    <property type="molecule type" value="Genomic_DNA"/>
</dbReference>
<organism evidence="13 14">
    <name type="scientific">Methylophaga sulfidovorans</name>
    <dbReference type="NCBI Taxonomy" id="45496"/>
    <lineage>
        <taxon>Bacteria</taxon>
        <taxon>Pseudomonadati</taxon>
        <taxon>Pseudomonadota</taxon>
        <taxon>Gammaproteobacteria</taxon>
        <taxon>Thiotrichales</taxon>
        <taxon>Piscirickettsiaceae</taxon>
        <taxon>Methylophaga</taxon>
    </lineage>
</organism>
<evidence type="ECO:0000256" key="9">
    <source>
        <dbReference type="ARBA" id="ARBA00023136"/>
    </source>
</evidence>
<keyword evidence="14" id="KW-1185">Reference proteome</keyword>
<evidence type="ECO:0000256" key="6">
    <source>
        <dbReference type="ARBA" id="ARBA00020416"/>
    </source>
</evidence>
<dbReference type="PANTHER" id="PTHR30005">
    <property type="entry name" value="EXOPOLYPHOSPHATASE"/>
    <property type="match status" value="1"/>
</dbReference>
<feature type="domain" description="Ppx/GppA phosphatase C-terminal" evidence="12">
    <location>
        <begin position="362"/>
        <end position="534"/>
    </location>
</feature>
<dbReference type="Gene3D" id="1.10.3210.10">
    <property type="entry name" value="Hypothetical protein af1432"/>
    <property type="match status" value="1"/>
</dbReference>
<dbReference type="FunFam" id="3.30.420.150:FF:000001">
    <property type="entry name" value="Guanosine-5'-triphosphate,3'-diphosphate pyrophosphatase"/>
    <property type="match status" value="1"/>
</dbReference>
<dbReference type="NCBIfam" id="TIGR03706">
    <property type="entry name" value="exo_poly_only"/>
    <property type="match status" value="1"/>
</dbReference>
<protein>
    <recommendedName>
        <fullName evidence="6">Exopolyphosphatase</fullName>
        <ecNumber evidence="5">3.6.1.11</ecNumber>
    </recommendedName>
</protein>
<dbReference type="GO" id="GO:0006798">
    <property type="term" value="P:polyphosphate catabolic process"/>
    <property type="evidence" value="ECO:0007669"/>
    <property type="project" value="TreeGrafter"/>
</dbReference>
<dbReference type="PIRSF" id="PIRSF001267">
    <property type="entry name" value="Pyrophosphatase_GppA_Ppx"/>
    <property type="match status" value="1"/>
</dbReference>
<comment type="subcellular location">
    <subcellularLocation>
        <location evidence="2">Cell membrane</location>
        <topology evidence="2">Peripheral membrane protein</topology>
    </subcellularLocation>
</comment>
<dbReference type="Proteomes" id="UP000198924">
    <property type="component" value="Unassembled WGS sequence"/>
</dbReference>
<keyword evidence="9" id="KW-0472">Membrane</keyword>
<keyword evidence="7" id="KW-1003">Cell membrane</keyword>
<comment type="cofactor">
    <cofactor evidence="1">
        <name>Mg(2+)</name>
        <dbReference type="ChEBI" id="CHEBI:18420"/>
    </cofactor>
</comment>
<dbReference type="InterPro" id="IPR003695">
    <property type="entry name" value="Ppx_GppA_N"/>
</dbReference>
<name>A0A1I3Y1S2_9GAMM</name>
<dbReference type="GO" id="GO:0004309">
    <property type="term" value="F:exopolyphosphatase activity"/>
    <property type="evidence" value="ECO:0007669"/>
    <property type="project" value="UniProtKB-EC"/>
</dbReference>
<dbReference type="InterPro" id="IPR048950">
    <property type="entry name" value="Ppx_GppA_C"/>
</dbReference>